<gene>
    <name evidence="1" type="ORF">LCGC14_1688030</name>
</gene>
<accession>A0A0F9HM36</accession>
<dbReference type="EMBL" id="LAZR01014721">
    <property type="protein sequence ID" value="KKM16222.1"/>
    <property type="molecule type" value="Genomic_DNA"/>
</dbReference>
<organism evidence="1">
    <name type="scientific">marine sediment metagenome</name>
    <dbReference type="NCBI Taxonomy" id="412755"/>
    <lineage>
        <taxon>unclassified sequences</taxon>
        <taxon>metagenomes</taxon>
        <taxon>ecological metagenomes</taxon>
    </lineage>
</organism>
<feature type="non-terminal residue" evidence="1">
    <location>
        <position position="21"/>
    </location>
</feature>
<sequence>MEMEKKNIAIIILAVVLAASG</sequence>
<evidence type="ECO:0000313" key="1">
    <source>
        <dbReference type="EMBL" id="KKM16222.1"/>
    </source>
</evidence>
<reference evidence="1" key="1">
    <citation type="journal article" date="2015" name="Nature">
        <title>Complex archaea that bridge the gap between prokaryotes and eukaryotes.</title>
        <authorList>
            <person name="Spang A."/>
            <person name="Saw J.H."/>
            <person name="Jorgensen S.L."/>
            <person name="Zaremba-Niedzwiedzka K."/>
            <person name="Martijn J."/>
            <person name="Lind A.E."/>
            <person name="van Eijk R."/>
            <person name="Schleper C."/>
            <person name="Guy L."/>
            <person name="Ettema T.J."/>
        </authorList>
    </citation>
    <scope>NUCLEOTIDE SEQUENCE</scope>
</reference>
<proteinExistence type="predicted"/>
<dbReference type="AlphaFoldDB" id="A0A0F9HM36"/>
<name>A0A0F9HM36_9ZZZZ</name>
<comment type="caution">
    <text evidence="1">The sequence shown here is derived from an EMBL/GenBank/DDBJ whole genome shotgun (WGS) entry which is preliminary data.</text>
</comment>
<protein>
    <submittedName>
        <fullName evidence="1">Uncharacterized protein</fullName>
    </submittedName>
</protein>